<dbReference type="Gene3D" id="3.10.180.10">
    <property type="entry name" value="2,3-Dihydroxybiphenyl 1,2-Dioxygenase, domain 1"/>
    <property type="match status" value="1"/>
</dbReference>
<proteinExistence type="predicted"/>
<accession>A0A841L3K2</accession>
<gene>
    <name evidence="2" type="ORF">FHS79_000162</name>
</gene>
<dbReference type="Pfam" id="PF18029">
    <property type="entry name" value="Glyoxalase_6"/>
    <property type="match status" value="1"/>
</dbReference>
<organism evidence="2 3">
    <name type="scientific">Polymorphobacter multimanifer</name>
    <dbReference type="NCBI Taxonomy" id="1070431"/>
    <lineage>
        <taxon>Bacteria</taxon>
        <taxon>Pseudomonadati</taxon>
        <taxon>Pseudomonadota</taxon>
        <taxon>Alphaproteobacteria</taxon>
        <taxon>Sphingomonadales</taxon>
        <taxon>Sphingosinicellaceae</taxon>
        <taxon>Polymorphobacter</taxon>
    </lineage>
</organism>
<dbReference type="InterPro" id="IPR041581">
    <property type="entry name" value="Glyoxalase_6"/>
</dbReference>
<dbReference type="EMBL" id="JACIIV010000001">
    <property type="protein sequence ID" value="MBB6226011.1"/>
    <property type="molecule type" value="Genomic_DNA"/>
</dbReference>
<evidence type="ECO:0000313" key="2">
    <source>
        <dbReference type="EMBL" id="MBB6226011.1"/>
    </source>
</evidence>
<dbReference type="AlphaFoldDB" id="A0A841L3K2"/>
<dbReference type="SUPFAM" id="SSF54593">
    <property type="entry name" value="Glyoxalase/Bleomycin resistance protein/Dihydroxybiphenyl dioxygenase"/>
    <property type="match status" value="1"/>
</dbReference>
<feature type="domain" description="VOC" evidence="1">
    <location>
        <begin position="24"/>
        <end position="143"/>
    </location>
</feature>
<sequence>MRAPVRPVKSGGRLWGDEAMGVVGIGGLFFRAGDPDALALWYRIHLHIGAGCNADAAGPVDEWSWMTHGGPTVFAPFKADSDYFPADKAFMLNLRVEGLEALLASLAEAGIAAETRAEWDSPEVGRFARIHDPEGNPIELWEPPA</sequence>
<reference evidence="2 3" key="1">
    <citation type="submission" date="2020-08" db="EMBL/GenBank/DDBJ databases">
        <title>Genomic Encyclopedia of Type Strains, Phase IV (KMG-IV): sequencing the most valuable type-strain genomes for metagenomic binning, comparative biology and taxonomic classification.</title>
        <authorList>
            <person name="Goeker M."/>
        </authorList>
    </citation>
    <scope>NUCLEOTIDE SEQUENCE [LARGE SCALE GENOMIC DNA]</scope>
    <source>
        <strain evidence="2 3">DSM 102189</strain>
    </source>
</reference>
<evidence type="ECO:0000313" key="3">
    <source>
        <dbReference type="Proteomes" id="UP000538147"/>
    </source>
</evidence>
<dbReference type="InterPro" id="IPR029068">
    <property type="entry name" value="Glyas_Bleomycin-R_OHBP_Dase"/>
</dbReference>
<comment type="caution">
    <text evidence="2">The sequence shown here is derived from an EMBL/GenBank/DDBJ whole genome shotgun (WGS) entry which is preliminary data.</text>
</comment>
<dbReference type="PROSITE" id="PS51819">
    <property type="entry name" value="VOC"/>
    <property type="match status" value="1"/>
</dbReference>
<dbReference type="Proteomes" id="UP000538147">
    <property type="component" value="Unassembled WGS sequence"/>
</dbReference>
<protein>
    <recommendedName>
        <fullName evidence="1">VOC domain-containing protein</fullName>
    </recommendedName>
</protein>
<dbReference type="InterPro" id="IPR037523">
    <property type="entry name" value="VOC_core"/>
</dbReference>
<keyword evidence="3" id="KW-1185">Reference proteome</keyword>
<name>A0A841L3K2_9SPHN</name>
<evidence type="ECO:0000259" key="1">
    <source>
        <dbReference type="PROSITE" id="PS51819"/>
    </source>
</evidence>